<keyword evidence="10" id="KW-0479">Metal-binding</keyword>
<protein>
    <recommendedName>
        <fullName evidence="8">Dihydrofolate synthase/folylpolyglutamate synthase</fullName>
        <ecNumber evidence="6">6.3.2.12</ecNumber>
        <ecNumber evidence="7">6.3.2.17</ecNumber>
    </recommendedName>
    <alternativeName>
        <fullName evidence="15">Tetrahydrofolylpolyglutamate synthase</fullName>
    </alternativeName>
</protein>
<evidence type="ECO:0000256" key="14">
    <source>
        <dbReference type="ARBA" id="ARBA00022909"/>
    </source>
</evidence>
<dbReference type="SUPFAM" id="SSF53244">
    <property type="entry name" value="MurD-like peptide ligases, peptide-binding domain"/>
    <property type="match status" value="1"/>
</dbReference>
<feature type="domain" description="Mur ligase C-terminal" evidence="19">
    <location>
        <begin position="285"/>
        <end position="405"/>
    </location>
</feature>
<dbReference type="EC" id="6.3.2.12" evidence="6"/>
<dbReference type="NCBIfam" id="TIGR01499">
    <property type="entry name" value="folC"/>
    <property type="match status" value="1"/>
</dbReference>
<comment type="pathway">
    <text evidence="3">Cofactor biosynthesis; tetrahydrofolylpolyglutamate biosynthesis.</text>
</comment>
<reference evidence="21 22" key="1">
    <citation type="journal article" date="2023" name="Limnol Oceanogr Lett">
        <title>Environmental adaptations by the intertidal Antarctic cyanobacterium Halotia branconii CENA392 as revealed using long-read genome sequencing.</title>
        <authorList>
            <person name="Dextro R.B."/>
            <person name="Delbaje E."/>
            <person name="Freitas P.N.N."/>
            <person name="Geraldes V."/>
            <person name="Pinto E."/>
            <person name="Long P.F."/>
            <person name="Fiore M.F."/>
        </authorList>
    </citation>
    <scope>NUCLEOTIDE SEQUENCE [LARGE SCALE GENOMIC DNA]</scope>
    <source>
        <strain evidence="21 22">CENA392</strain>
    </source>
</reference>
<evidence type="ECO:0000256" key="1">
    <source>
        <dbReference type="ARBA" id="ARBA00001946"/>
    </source>
</evidence>
<dbReference type="EC" id="6.3.2.17" evidence="7"/>
<dbReference type="Gene3D" id="3.40.1190.10">
    <property type="entry name" value="Mur-like, catalytic domain"/>
    <property type="match status" value="1"/>
</dbReference>
<dbReference type="GO" id="GO:0046656">
    <property type="term" value="P:folic acid biosynthetic process"/>
    <property type="evidence" value="ECO:0007669"/>
    <property type="project" value="UniProtKB-KW"/>
</dbReference>
<evidence type="ECO:0000256" key="11">
    <source>
        <dbReference type="ARBA" id="ARBA00022741"/>
    </source>
</evidence>
<evidence type="ECO:0000256" key="8">
    <source>
        <dbReference type="ARBA" id="ARBA00019357"/>
    </source>
</evidence>
<comment type="catalytic activity">
    <reaction evidence="17">
        <text>7,8-dihydropteroate + L-glutamate + ATP = 7,8-dihydrofolate + ADP + phosphate + H(+)</text>
        <dbReference type="Rhea" id="RHEA:23584"/>
        <dbReference type="ChEBI" id="CHEBI:15378"/>
        <dbReference type="ChEBI" id="CHEBI:17839"/>
        <dbReference type="ChEBI" id="CHEBI:29985"/>
        <dbReference type="ChEBI" id="CHEBI:30616"/>
        <dbReference type="ChEBI" id="CHEBI:43474"/>
        <dbReference type="ChEBI" id="CHEBI:57451"/>
        <dbReference type="ChEBI" id="CHEBI:456216"/>
        <dbReference type="EC" id="6.3.2.12"/>
    </reaction>
</comment>
<dbReference type="KEGG" id="hbq:QI031_05430"/>
<evidence type="ECO:0000256" key="4">
    <source>
        <dbReference type="ARBA" id="ARBA00008276"/>
    </source>
</evidence>
<dbReference type="Pfam" id="PF02875">
    <property type="entry name" value="Mur_ligase_C"/>
    <property type="match status" value="1"/>
</dbReference>
<dbReference type="PANTHER" id="PTHR11136:SF0">
    <property type="entry name" value="DIHYDROFOLATE SYNTHETASE-RELATED"/>
    <property type="match status" value="1"/>
</dbReference>
<evidence type="ECO:0000256" key="2">
    <source>
        <dbReference type="ARBA" id="ARBA00004799"/>
    </source>
</evidence>
<dbReference type="GO" id="GO:0004326">
    <property type="term" value="F:tetrahydrofolylpolyglutamate synthase activity"/>
    <property type="evidence" value="ECO:0007669"/>
    <property type="project" value="UniProtKB-EC"/>
</dbReference>
<evidence type="ECO:0000256" key="5">
    <source>
        <dbReference type="ARBA" id="ARBA00011245"/>
    </source>
</evidence>
<dbReference type="InterPro" id="IPR013221">
    <property type="entry name" value="Mur_ligase_cen"/>
</dbReference>
<comment type="similarity">
    <text evidence="4 18">Belongs to the folylpolyglutamate synthase family.</text>
</comment>
<gene>
    <name evidence="21" type="ORF">QI031_05430</name>
</gene>
<dbReference type="InterPro" id="IPR036565">
    <property type="entry name" value="Mur-like_cat_sf"/>
</dbReference>
<dbReference type="GO" id="GO:0005737">
    <property type="term" value="C:cytoplasm"/>
    <property type="evidence" value="ECO:0007669"/>
    <property type="project" value="TreeGrafter"/>
</dbReference>
<evidence type="ECO:0000313" key="22">
    <source>
        <dbReference type="Proteomes" id="UP001223520"/>
    </source>
</evidence>
<evidence type="ECO:0000256" key="16">
    <source>
        <dbReference type="ARBA" id="ARBA00047493"/>
    </source>
</evidence>
<dbReference type="SUPFAM" id="SSF53623">
    <property type="entry name" value="MurD-like peptide ligases, catalytic domain"/>
    <property type="match status" value="1"/>
</dbReference>
<evidence type="ECO:0000259" key="20">
    <source>
        <dbReference type="Pfam" id="PF08245"/>
    </source>
</evidence>
<feature type="domain" description="Mur ligase central" evidence="20">
    <location>
        <begin position="41"/>
        <end position="258"/>
    </location>
</feature>
<dbReference type="PANTHER" id="PTHR11136">
    <property type="entry name" value="FOLYLPOLYGLUTAMATE SYNTHASE-RELATED"/>
    <property type="match status" value="1"/>
</dbReference>
<evidence type="ECO:0000256" key="12">
    <source>
        <dbReference type="ARBA" id="ARBA00022840"/>
    </source>
</evidence>
<keyword evidence="13" id="KW-0460">Magnesium</keyword>
<name>A0AAJ6NV27_9CYAN</name>
<evidence type="ECO:0000256" key="17">
    <source>
        <dbReference type="ARBA" id="ARBA00049161"/>
    </source>
</evidence>
<dbReference type="GO" id="GO:0008841">
    <property type="term" value="F:dihydrofolate synthase activity"/>
    <property type="evidence" value="ECO:0007669"/>
    <property type="project" value="UniProtKB-EC"/>
</dbReference>
<evidence type="ECO:0000259" key="19">
    <source>
        <dbReference type="Pfam" id="PF02875"/>
    </source>
</evidence>
<accession>A0AAJ6NV27</accession>
<keyword evidence="22" id="KW-1185">Reference proteome</keyword>
<keyword evidence="14" id="KW-0289">Folate biosynthesis</keyword>
<organism evidence="21 22">
    <name type="scientific">Halotia branconii CENA392</name>
    <dbReference type="NCBI Taxonomy" id="1539056"/>
    <lineage>
        <taxon>Bacteria</taxon>
        <taxon>Bacillati</taxon>
        <taxon>Cyanobacteriota</taxon>
        <taxon>Cyanophyceae</taxon>
        <taxon>Nostocales</taxon>
        <taxon>Nodulariaceae</taxon>
        <taxon>Halotia</taxon>
    </lineage>
</organism>
<keyword evidence="9 18" id="KW-0436">Ligase</keyword>
<keyword evidence="11 18" id="KW-0547">Nucleotide-binding</keyword>
<comment type="cofactor">
    <cofactor evidence="1">
        <name>Mg(2+)</name>
        <dbReference type="ChEBI" id="CHEBI:18420"/>
    </cofactor>
</comment>
<dbReference type="RefSeq" id="WP_281484187.1">
    <property type="nucleotide sequence ID" value="NZ_CP124543.1"/>
</dbReference>
<evidence type="ECO:0000313" key="21">
    <source>
        <dbReference type="EMBL" id="WGV26943.1"/>
    </source>
</evidence>
<evidence type="ECO:0000256" key="6">
    <source>
        <dbReference type="ARBA" id="ARBA00013023"/>
    </source>
</evidence>
<dbReference type="FunFam" id="3.40.1190.10:FF:000004">
    <property type="entry name" value="Dihydrofolate synthase/folylpolyglutamate synthase"/>
    <property type="match status" value="1"/>
</dbReference>
<proteinExistence type="inferred from homology"/>
<comment type="catalytic activity">
    <reaction evidence="16">
        <text>(6S)-5,6,7,8-tetrahydrofolyl-(gamma-L-Glu)(n) + L-glutamate + ATP = (6S)-5,6,7,8-tetrahydrofolyl-(gamma-L-Glu)(n+1) + ADP + phosphate + H(+)</text>
        <dbReference type="Rhea" id="RHEA:10580"/>
        <dbReference type="Rhea" id="RHEA-COMP:14738"/>
        <dbReference type="Rhea" id="RHEA-COMP:14740"/>
        <dbReference type="ChEBI" id="CHEBI:15378"/>
        <dbReference type="ChEBI" id="CHEBI:29985"/>
        <dbReference type="ChEBI" id="CHEBI:30616"/>
        <dbReference type="ChEBI" id="CHEBI:43474"/>
        <dbReference type="ChEBI" id="CHEBI:141005"/>
        <dbReference type="ChEBI" id="CHEBI:456216"/>
        <dbReference type="EC" id="6.3.2.17"/>
    </reaction>
</comment>
<dbReference type="GO" id="GO:0046872">
    <property type="term" value="F:metal ion binding"/>
    <property type="evidence" value="ECO:0007669"/>
    <property type="project" value="UniProtKB-KW"/>
</dbReference>
<comment type="subunit">
    <text evidence="5">Monomer.</text>
</comment>
<sequence length="416" mass="45757">MDINSLLQPFQRFGVHLGLSRIVKLLANLGNPHHQVPVIHVAGTNGKGSVCAYLSSVLTEAGYRTGRYTSPHLVDWTERICCNEQPISSEELSEILQQVQAAISLDDEYPTQFEVITAAAWLYFAQQQVDVAVIEVGLGGRLDATNVCSHPLVTIITSISLEHWQQLGPTIADIAREKAGILKPGCMTVVGSLPPDAQKVVRSRVQELQCPMITPQPARLIASGWAEYQTIENSQFIKYPLPLQGQIQLTNSALALAALEVLQKQGWQIPEVAIVSGMAKTKWPGRMQWTNWRNHKLLIDGAHNPAAAQALRNYVDSLNPQSLTWIIGMLSTKEHADIFKVLLRSNEQLYLVPVPDHSSADPIELAKLASDICPELNFCSPYPDLLSALESAFNLTDNLVILCGSLYLVGNFLSTK</sequence>
<evidence type="ECO:0000256" key="10">
    <source>
        <dbReference type="ARBA" id="ARBA00022723"/>
    </source>
</evidence>
<evidence type="ECO:0000256" key="18">
    <source>
        <dbReference type="PIRNR" id="PIRNR001563"/>
    </source>
</evidence>
<evidence type="ECO:0000256" key="7">
    <source>
        <dbReference type="ARBA" id="ARBA00013025"/>
    </source>
</evidence>
<dbReference type="Gene3D" id="3.90.190.20">
    <property type="entry name" value="Mur ligase, C-terminal domain"/>
    <property type="match status" value="1"/>
</dbReference>
<dbReference type="Pfam" id="PF08245">
    <property type="entry name" value="Mur_ligase_M"/>
    <property type="match status" value="1"/>
</dbReference>
<comment type="pathway">
    <text evidence="2">Cofactor biosynthesis; tetrahydrofolate biosynthesis; 7,8-dihydrofolate from 2-amino-4-hydroxy-6-hydroxymethyl-7,8-dihydropteridine diphosphate and 4-aminobenzoate: step 2/2.</text>
</comment>
<dbReference type="EMBL" id="CP124543">
    <property type="protein sequence ID" value="WGV26943.1"/>
    <property type="molecule type" value="Genomic_DNA"/>
</dbReference>
<dbReference type="InterPro" id="IPR001645">
    <property type="entry name" value="Folylpolyglutamate_synth"/>
</dbReference>
<evidence type="ECO:0000256" key="15">
    <source>
        <dbReference type="ARBA" id="ARBA00030592"/>
    </source>
</evidence>
<dbReference type="PIRSF" id="PIRSF001563">
    <property type="entry name" value="Folylpolyglu_synth"/>
    <property type="match status" value="1"/>
</dbReference>
<dbReference type="Proteomes" id="UP001223520">
    <property type="component" value="Chromosome"/>
</dbReference>
<evidence type="ECO:0000256" key="3">
    <source>
        <dbReference type="ARBA" id="ARBA00005150"/>
    </source>
</evidence>
<dbReference type="InterPro" id="IPR018109">
    <property type="entry name" value="Folylpolyglutamate_synth_CS"/>
</dbReference>
<evidence type="ECO:0000256" key="13">
    <source>
        <dbReference type="ARBA" id="ARBA00022842"/>
    </source>
</evidence>
<dbReference type="InterPro" id="IPR004101">
    <property type="entry name" value="Mur_ligase_C"/>
</dbReference>
<dbReference type="GO" id="GO:0005524">
    <property type="term" value="F:ATP binding"/>
    <property type="evidence" value="ECO:0007669"/>
    <property type="project" value="UniProtKB-KW"/>
</dbReference>
<dbReference type="PROSITE" id="PS01011">
    <property type="entry name" value="FOLYLPOLYGLU_SYNT_1"/>
    <property type="match status" value="1"/>
</dbReference>
<dbReference type="InterPro" id="IPR036615">
    <property type="entry name" value="Mur_ligase_C_dom_sf"/>
</dbReference>
<keyword evidence="12 18" id="KW-0067">ATP-binding</keyword>
<evidence type="ECO:0000256" key="9">
    <source>
        <dbReference type="ARBA" id="ARBA00022598"/>
    </source>
</evidence>
<dbReference type="AlphaFoldDB" id="A0AAJ6NV27"/>